<dbReference type="AlphaFoldDB" id="A0A5B8FGB1"/>
<comment type="subcellular location">
    <subcellularLocation>
        <location evidence="1">Peroxisome</location>
    </subcellularLocation>
</comment>
<dbReference type="InterPro" id="IPR051053">
    <property type="entry name" value="ECH/Chromodomain_protein"/>
</dbReference>
<accession>A0A5B8FGB1</accession>
<sequence>MQSPDTHVEISREGGVQTIRLTRPEKKNAVTEQMYGAIADALTTGDADPGVGAHLFCGSAGVFSAGQDLSAFLEPGSGVPPQLDRFLDAQVLARKPMVAAVDGLAIGIGTTLLLQCDMVFCSPGAVFRTPFTDLGGVPENASSLIAPQIMGPLWAFELLCLGETFDAERALAARLVNAVLPVEELEPHARAVAARLAAKPPRALEAARALVRGSVEERLAVSRRERQLFFERIRSEEARAALAAAFGSPRRN</sequence>
<reference evidence="4 5" key="1">
    <citation type="submission" date="2019-06" db="EMBL/GenBank/DDBJ databases">
        <title>Genome sequence of Rhodobacteraceae bacterium D4M1.</title>
        <authorList>
            <person name="Cao J."/>
        </authorList>
    </citation>
    <scope>NUCLEOTIDE SEQUENCE [LARGE SCALE GENOMIC DNA]</scope>
    <source>
        <strain evidence="4 5">D4M1</strain>
    </source>
</reference>
<dbReference type="EMBL" id="CP040818">
    <property type="protein sequence ID" value="QDL90628.1"/>
    <property type="molecule type" value="Genomic_DNA"/>
</dbReference>
<dbReference type="KEGG" id="ppru:FDP22_01795"/>
<protein>
    <submittedName>
        <fullName evidence="4">Enoyl-CoA hydratase</fullName>
    </submittedName>
</protein>
<evidence type="ECO:0000256" key="1">
    <source>
        <dbReference type="ARBA" id="ARBA00004275"/>
    </source>
</evidence>
<dbReference type="InterPro" id="IPR001753">
    <property type="entry name" value="Enoyl-CoA_hydra/iso"/>
</dbReference>
<evidence type="ECO:0000256" key="3">
    <source>
        <dbReference type="ARBA" id="ARBA00023235"/>
    </source>
</evidence>
<evidence type="ECO:0000256" key="2">
    <source>
        <dbReference type="ARBA" id="ARBA00023140"/>
    </source>
</evidence>
<dbReference type="Pfam" id="PF00378">
    <property type="entry name" value="ECH_1"/>
    <property type="match status" value="1"/>
</dbReference>
<dbReference type="PANTHER" id="PTHR43684:SF1">
    <property type="entry name" value="ENOYL-COA DELTA ISOMERASE 2"/>
    <property type="match status" value="1"/>
</dbReference>
<dbReference type="Proteomes" id="UP000305888">
    <property type="component" value="Chromosome"/>
</dbReference>
<dbReference type="SUPFAM" id="SSF52096">
    <property type="entry name" value="ClpP/crotonase"/>
    <property type="match status" value="1"/>
</dbReference>
<evidence type="ECO:0000313" key="5">
    <source>
        <dbReference type="Proteomes" id="UP000305888"/>
    </source>
</evidence>
<dbReference type="Gene3D" id="3.90.226.10">
    <property type="entry name" value="2-enoyl-CoA Hydratase, Chain A, domain 1"/>
    <property type="match status" value="1"/>
</dbReference>
<dbReference type="OrthoDB" id="5730382at2"/>
<dbReference type="CDD" id="cd06558">
    <property type="entry name" value="crotonase-like"/>
    <property type="match status" value="1"/>
</dbReference>
<proteinExistence type="predicted"/>
<dbReference type="GO" id="GO:0004165">
    <property type="term" value="F:delta(3)-delta(2)-enoyl-CoA isomerase activity"/>
    <property type="evidence" value="ECO:0007669"/>
    <property type="project" value="UniProtKB-ARBA"/>
</dbReference>
<name>A0A5B8FGB1_9RHOB</name>
<keyword evidence="5" id="KW-1185">Reference proteome</keyword>
<gene>
    <name evidence="4" type="ORF">FDP22_01795</name>
</gene>
<organism evidence="4 5">
    <name type="scientific">Paroceanicella profunda</name>
    <dbReference type="NCBI Taxonomy" id="2579971"/>
    <lineage>
        <taxon>Bacteria</taxon>
        <taxon>Pseudomonadati</taxon>
        <taxon>Pseudomonadota</taxon>
        <taxon>Alphaproteobacteria</taxon>
        <taxon>Rhodobacterales</taxon>
        <taxon>Paracoccaceae</taxon>
        <taxon>Paroceanicella</taxon>
    </lineage>
</organism>
<dbReference type="PANTHER" id="PTHR43684">
    <property type="match status" value="1"/>
</dbReference>
<keyword evidence="3" id="KW-0413">Isomerase</keyword>
<keyword evidence="2" id="KW-0576">Peroxisome</keyword>
<dbReference type="InterPro" id="IPR029045">
    <property type="entry name" value="ClpP/crotonase-like_dom_sf"/>
</dbReference>
<dbReference type="RefSeq" id="WP_138576753.1">
    <property type="nucleotide sequence ID" value="NZ_CP040818.1"/>
</dbReference>
<evidence type="ECO:0000313" key="4">
    <source>
        <dbReference type="EMBL" id="QDL90628.1"/>
    </source>
</evidence>